<keyword evidence="3" id="KW-0819">tRNA processing</keyword>
<evidence type="ECO:0000256" key="4">
    <source>
        <dbReference type="ARBA" id="ARBA00022695"/>
    </source>
</evidence>
<dbReference type="AlphaFoldDB" id="A0A975AY09"/>
<dbReference type="GO" id="GO:0008033">
    <property type="term" value="P:tRNA processing"/>
    <property type="evidence" value="ECO:0007669"/>
    <property type="project" value="UniProtKB-KW"/>
</dbReference>
<feature type="domain" description="Poly A polymerase head" evidence="9">
    <location>
        <begin position="24"/>
        <end position="149"/>
    </location>
</feature>
<evidence type="ECO:0000256" key="7">
    <source>
        <dbReference type="ARBA" id="ARBA00022842"/>
    </source>
</evidence>
<reference evidence="11" key="1">
    <citation type="submission" date="2019-11" db="EMBL/GenBank/DDBJ databases">
        <authorList>
            <person name="Kojima H."/>
        </authorList>
    </citation>
    <scope>NUCLEOTIDE SEQUENCE</scope>
    <source>
        <strain evidence="11">H1576</strain>
    </source>
</reference>
<dbReference type="Gene3D" id="3.30.460.10">
    <property type="entry name" value="Beta Polymerase, domain 2"/>
    <property type="match status" value="1"/>
</dbReference>
<evidence type="ECO:0000256" key="8">
    <source>
        <dbReference type="RuleBase" id="RU003953"/>
    </source>
</evidence>
<keyword evidence="7" id="KW-0460">Magnesium</keyword>
<evidence type="ECO:0000256" key="5">
    <source>
        <dbReference type="ARBA" id="ARBA00022723"/>
    </source>
</evidence>
<evidence type="ECO:0000259" key="9">
    <source>
        <dbReference type="Pfam" id="PF01743"/>
    </source>
</evidence>
<accession>A0A975AY09</accession>
<dbReference type="SUPFAM" id="SSF81891">
    <property type="entry name" value="Poly A polymerase C-terminal region-like"/>
    <property type="match status" value="1"/>
</dbReference>
<evidence type="ECO:0000313" key="11">
    <source>
        <dbReference type="EMBL" id="QSZ40570.1"/>
    </source>
</evidence>
<evidence type="ECO:0000256" key="6">
    <source>
        <dbReference type="ARBA" id="ARBA00022741"/>
    </source>
</evidence>
<keyword evidence="2 8" id="KW-0808">Transferase</keyword>
<keyword evidence="4" id="KW-0548">Nucleotidyltransferase</keyword>
<keyword evidence="6" id="KW-0547">Nucleotide-binding</keyword>
<name>A0A975AY09_9BACT</name>
<dbReference type="PANTHER" id="PTHR46173:SF1">
    <property type="entry name" value="CCA TRNA NUCLEOTIDYLTRANSFERASE 1, MITOCHONDRIAL"/>
    <property type="match status" value="1"/>
</dbReference>
<evidence type="ECO:0000256" key="3">
    <source>
        <dbReference type="ARBA" id="ARBA00022694"/>
    </source>
</evidence>
<dbReference type="InterPro" id="IPR050264">
    <property type="entry name" value="Bact_CCA-adding_enz_type3_sf"/>
</dbReference>
<dbReference type="CDD" id="cd05398">
    <property type="entry name" value="NT_ClassII-CCAase"/>
    <property type="match status" value="1"/>
</dbReference>
<reference evidence="11" key="2">
    <citation type="submission" date="2021-04" db="EMBL/GenBank/DDBJ databases">
        <title>Isolation and characterization of a novel species of the genus Sulfurimonas.</title>
        <authorList>
            <person name="Fukui M."/>
        </authorList>
    </citation>
    <scope>NUCLEOTIDE SEQUENCE</scope>
    <source>
        <strain evidence="11">H1576</strain>
    </source>
</reference>
<dbReference type="EMBL" id="CP046072">
    <property type="protein sequence ID" value="QSZ40570.1"/>
    <property type="molecule type" value="Genomic_DNA"/>
</dbReference>
<dbReference type="SUPFAM" id="SSF81301">
    <property type="entry name" value="Nucleotidyltransferase"/>
    <property type="match status" value="1"/>
</dbReference>
<gene>
    <name evidence="11" type="ORF">GJV85_00035</name>
</gene>
<feature type="domain" description="tRNA nucleotidyltransferase/poly(A) polymerase RNA and SrmB- binding" evidence="10">
    <location>
        <begin position="176"/>
        <end position="234"/>
    </location>
</feature>
<organism evidence="11 12">
    <name type="scientific">Sulfurimonas aquatica</name>
    <dbReference type="NCBI Taxonomy" id="2672570"/>
    <lineage>
        <taxon>Bacteria</taxon>
        <taxon>Pseudomonadati</taxon>
        <taxon>Campylobacterota</taxon>
        <taxon>Epsilonproteobacteria</taxon>
        <taxon>Campylobacterales</taxon>
        <taxon>Sulfurimonadaceae</taxon>
        <taxon>Sulfurimonas</taxon>
    </lineage>
</organism>
<proteinExistence type="inferred from homology"/>
<evidence type="ECO:0000256" key="1">
    <source>
        <dbReference type="ARBA" id="ARBA00001946"/>
    </source>
</evidence>
<dbReference type="GO" id="GO:0046872">
    <property type="term" value="F:metal ion binding"/>
    <property type="evidence" value="ECO:0007669"/>
    <property type="project" value="UniProtKB-KW"/>
</dbReference>
<dbReference type="PANTHER" id="PTHR46173">
    <property type="entry name" value="CCA TRNA NUCLEOTIDYLTRANSFERASE 1, MITOCHONDRIAL"/>
    <property type="match status" value="1"/>
</dbReference>
<evidence type="ECO:0000313" key="12">
    <source>
        <dbReference type="Proteomes" id="UP000671852"/>
    </source>
</evidence>
<keyword evidence="5" id="KW-0479">Metal-binding</keyword>
<keyword evidence="8" id="KW-0694">RNA-binding</keyword>
<dbReference type="InterPro" id="IPR043519">
    <property type="entry name" value="NT_sf"/>
</dbReference>
<comment type="similarity">
    <text evidence="8">Belongs to the tRNA nucleotidyltransferase/poly(A) polymerase family.</text>
</comment>
<dbReference type="KEGG" id="saqt:GJV85_00035"/>
<keyword evidence="12" id="KW-1185">Reference proteome</keyword>
<evidence type="ECO:0000259" key="10">
    <source>
        <dbReference type="Pfam" id="PF12627"/>
    </source>
</evidence>
<dbReference type="RefSeq" id="WP_207561848.1">
    <property type="nucleotide sequence ID" value="NZ_CP046072.1"/>
</dbReference>
<dbReference type="Gene3D" id="1.10.3090.10">
    <property type="entry name" value="cca-adding enzyme, domain 2"/>
    <property type="match status" value="1"/>
</dbReference>
<protein>
    <submittedName>
        <fullName evidence="11">CCA tRNA nucleotidyltransferase</fullName>
    </submittedName>
</protein>
<sequence>MIDYPNNLEKIFDKLKKFSIKPIIIGGYVRDKILNIDSKDIDIELYGVKNFENLENILQEFGRVNSVGKSFGVCKLTLKDLDIDFSLPRSESKISSGHKGFNVLVENHLDFKTATSRRDFTINAIGYDVQERKILDPFNGREDLKLKILKAVDIIKFADDPLRVLRAIQFSSRFNLKIDDMLLMKCRAMINESLLDELPKERVFDEIKKLFFKSTKPSKGFLLLKEMGGFSYFREFALLSQDEFLSTLNSIDHLKRFTINNNKTNITLMLSVLCYYFNERDSKIFLSRLTNEVKLFESVFPLLKHKNISLDEQKTDYDIYLLATKVDIELFLIFQQAIELSKNRKKSKEIYEKASKLGVLNKEAEPLLKGRDLLELGLKPSIKFSQILALAYDAQIKGKFIIYKEAKAWLKKELDLLL</sequence>
<dbReference type="GO" id="GO:0000166">
    <property type="term" value="F:nucleotide binding"/>
    <property type="evidence" value="ECO:0007669"/>
    <property type="project" value="UniProtKB-KW"/>
</dbReference>
<dbReference type="InterPro" id="IPR002646">
    <property type="entry name" value="PolA_pol_head_dom"/>
</dbReference>
<dbReference type="Pfam" id="PF01743">
    <property type="entry name" value="PolyA_pol"/>
    <property type="match status" value="1"/>
</dbReference>
<dbReference type="GO" id="GO:0016779">
    <property type="term" value="F:nucleotidyltransferase activity"/>
    <property type="evidence" value="ECO:0007669"/>
    <property type="project" value="UniProtKB-KW"/>
</dbReference>
<dbReference type="InterPro" id="IPR032828">
    <property type="entry name" value="PolyA_RNA-bd"/>
</dbReference>
<evidence type="ECO:0000256" key="2">
    <source>
        <dbReference type="ARBA" id="ARBA00022679"/>
    </source>
</evidence>
<dbReference type="GO" id="GO:0000049">
    <property type="term" value="F:tRNA binding"/>
    <property type="evidence" value="ECO:0007669"/>
    <property type="project" value="TreeGrafter"/>
</dbReference>
<dbReference type="Proteomes" id="UP000671852">
    <property type="component" value="Chromosome"/>
</dbReference>
<dbReference type="Pfam" id="PF12627">
    <property type="entry name" value="PolyA_pol_RNAbd"/>
    <property type="match status" value="1"/>
</dbReference>
<comment type="cofactor">
    <cofactor evidence="1">
        <name>Mg(2+)</name>
        <dbReference type="ChEBI" id="CHEBI:18420"/>
    </cofactor>
</comment>